<dbReference type="SUPFAM" id="SSF48613">
    <property type="entry name" value="Heme oxygenase-like"/>
    <property type="match status" value="1"/>
</dbReference>
<dbReference type="Gene3D" id="1.20.910.10">
    <property type="entry name" value="Heme oxygenase-like"/>
    <property type="match status" value="1"/>
</dbReference>
<dbReference type="EMBL" id="JAYJLD010000004">
    <property type="protein sequence ID" value="MEB3100832.1"/>
    <property type="molecule type" value="Genomic_DNA"/>
</dbReference>
<protein>
    <submittedName>
        <fullName evidence="1">DUF3050 domain-containing protein</fullName>
    </submittedName>
</protein>
<name>A0ABU5ZG51_9BACL</name>
<evidence type="ECO:0000313" key="2">
    <source>
        <dbReference type="Proteomes" id="UP001310386"/>
    </source>
</evidence>
<dbReference type="Pfam" id="PF11251">
    <property type="entry name" value="DUF3050"/>
    <property type="match status" value="1"/>
</dbReference>
<organism evidence="1 2">
    <name type="scientific">Ferviditalea candida</name>
    <dbReference type="NCBI Taxonomy" id="3108399"/>
    <lineage>
        <taxon>Bacteria</taxon>
        <taxon>Bacillati</taxon>
        <taxon>Bacillota</taxon>
        <taxon>Bacilli</taxon>
        <taxon>Bacillales</taxon>
        <taxon>Paenibacillaceae</taxon>
        <taxon>Ferviditalea</taxon>
    </lineage>
</organism>
<evidence type="ECO:0000313" key="1">
    <source>
        <dbReference type="EMBL" id="MEB3100832.1"/>
    </source>
</evidence>
<gene>
    <name evidence="1" type="ORF">VF724_04070</name>
</gene>
<dbReference type="RefSeq" id="WP_371752949.1">
    <property type="nucleotide sequence ID" value="NZ_JAYJLD010000004.1"/>
</dbReference>
<dbReference type="Proteomes" id="UP001310386">
    <property type="component" value="Unassembled WGS sequence"/>
</dbReference>
<dbReference type="InterPro" id="IPR024423">
    <property type="entry name" value="DUF3050"/>
</dbReference>
<sequence length="255" mass="29476">MDQQTFSRLKRLREELLEHPVYTIVNTPERVKYFMQHHVFAVWDFMSLLKKLQNVITCVTVPWVPGPDANYARFINEIVLGEETDEDGEGHYISHYELYLNAMGEVGADVSPIRTYVERVAQGENPFRALEDGRIPDPAADFVRSSLQFVFEGKPHEVAAAFFFGREEIIPDMFQVLVDELQNSGIETRWLDYYLRRHIELDENEHGPLAEKLLYFLCGSSEDALREAEEAAQRALQARIRLWDGVVEGIREQGI</sequence>
<keyword evidence="2" id="KW-1185">Reference proteome</keyword>
<accession>A0ABU5ZG51</accession>
<dbReference type="InterPro" id="IPR016084">
    <property type="entry name" value="Haem_Oase-like_multi-hlx"/>
</dbReference>
<reference evidence="1" key="1">
    <citation type="submission" date="2023-12" db="EMBL/GenBank/DDBJ databases">
        <title>Fervidustalea candida gen. nov., sp. nov., a novel member of the family Paenibacillaceae isolated from a geothermal area.</title>
        <authorList>
            <person name="Li W.-J."/>
            <person name="Jiao J.-Y."/>
            <person name="Chen Y."/>
        </authorList>
    </citation>
    <scope>NUCLEOTIDE SEQUENCE</scope>
    <source>
        <strain evidence="1">SYSU GA230002</strain>
    </source>
</reference>
<comment type="caution">
    <text evidence="1">The sequence shown here is derived from an EMBL/GenBank/DDBJ whole genome shotgun (WGS) entry which is preliminary data.</text>
</comment>
<proteinExistence type="predicted"/>